<accession>A0A915CIY7</accession>
<feature type="region of interest" description="Disordered" evidence="1">
    <location>
        <begin position="366"/>
        <end position="395"/>
    </location>
</feature>
<name>A0A915CIY7_PARUN</name>
<dbReference type="WBParaSite" id="PgR226_g002_t01">
    <property type="protein sequence ID" value="PgR226_g002_t01"/>
    <property type="gene ID" value="PgR226_g002"/>
</dbReference>
<feature type="region of interest" description="Disordered" evidence="1">
    <location>
        <begin position="41"/>
        <end position="68"/>
    </location>
</feature>
<sequence>WHIKHREGLLFCCDKSLLYKLAFRTRLDFFPSTRLCYFQEKESSQRDHSPSPPLVTRKNSPSSNNDDKEIIFPNLRRCDDPIPPQMFFKLGGPFGLKVRNDFKSLGLLTVGDVARLSEEEVRVLPVKKPQVSTVRSVLLDYATQISKDASISPRHKEDVNMRMLDSVEEEKENEDKVSKFSEESQKLADPIVFAEKVGDNSEGGGHTDARTGEPLEEYNRTQFTEAESEAAVESEDVGRNCDAANAGVIIEKCGVEGTAARNEQILHGADESTANLATQPPDIEERSRESVRFDVTFPCAGGNEEICISMDSCATAESASGQCVMVDESKEMRFSQCTDIGQEEMEHNVDGTSELGNISKEVVERRSLRSSDRVESAALEEGDSFSPSASGAPINDIEPESNVPLKNVAQTACIESVSSNDQTLVEIAAKKFAADGNFGIRVTTETGEDLPISLQQNILHDASKVIEHMAALIEEGSETPSTEDLLKMHTKLASANACVLPDEYAESSEFDDSSNVVAAS</sequence>
<dbReference type="AlphaFoldDB" id="A0A915CIY7"/>
<organism evidence="2 3">
    <name type="scientific">Parascaris univalens</name>
    <name type="common">Nematode worm</name>
    <dbReference type="NCBI Taxonomy" id="6257"/>
    <lineage>
        <taxon>Eukaryota</taxon>
        <taxon>Metazoa</taxon>
        <taxon>Ecdysozoa</taxon>
        <taxon>Nematoda</taxon>
        <taxon>Chromadorea</taxon>
        <taxon>Rhabditida</taxon>
        <taxon>Spirurina</taxon>
        <taxon>Ascaridomorpha</taxon>
        <taxon>Ascaridoidea</taxon>
        <taxon>Ascarididae</taxon>
        <taxon>Parascaris</taxon>
    </lineage>
</organism>
<evidence type="ECO:0000256" key="1">
    <source>
        <dbReference type="SAM" id="MobiDB-lite"/>
    </source>
</evidence>
<dbReference type="Proteomes" id="UP000887569">
    <property type="component" value="Unplaced"/>
</dbReference>
<protein>
    <submittedName>
        <fullName evidence="3">Uncharacterized protein</fullName>
    </submittedName>
</protein>
<dbReference type="CDD" id="cd14267">
    <property type="entry name" value="Rif1_CTD_C-II_like"/>
    <property type="match status" value="1"/>
</dbReference>
<reference evidence="3" key="1">
    <citation type="submission" date="2022-11" db="UniProtKB">
        <authorList>
            <consortium name="WormBaseParasite"/>
        </authorList>
    </citation>
    <scope>IDENTIFICATION</scope>
</reference>
<keyword evidence="2" id="KW-1185">Reference proteome</keyword>
<evidence type="ECO:0000313" key="3">
    <source>
        <dbReference type="WBParaSite" id="PgR226_g002_t01"/>
    </source>
</evidence>
<evidence type="ECO:0000313" key="2">
    <source>
        <dbReference type="Proteomes" id="UP000887569"/>
    </source>
</evidence>
<proteinExistence type="predicted"/>
<feature type="compositionally biased region" description="Basic and acidic residues" evidence="1">
    <location>
        <begin position="366"/>
        <end position="375"/>
    </location>
</feature>